<dbReference type="Proteomes" id="UP000523431">
    <property type="component" value="Unassembled WGS sequence"/>
</dbReference>
<dbReference type="SMART" id="SM00487">
    <property type="entry name" value="DEXDc"/>
    <property type="match status" value="1"/>
</dbReference>
<evidence type="ECO:0000313" key="2">
    <source>
        <dbReference type="EMBL" id="MBB4483517.1"/>
    </source>
</evidence>
<evidence type="ECO:0000313" key="3">
    <source>
        <dbReference type="EMBL" id="MBB4539341.1"/>
    </source>
</evidence>
<dbReference type="EC" id="3.1.21.3" evidence="3"/>
<dbReference type="InterPro" id="IPR014001">
    <property type="entry name" value="Helicase_ATP-bd"/>
</dbReference>
<dbReference type="Pfam" id="PF22679">
    <property type="entry name" value="T1R_D3-like"/>
    <property type="match status" value="1"/>
</dbReference>
<dbReference type="GO" id="GO:0005524">
    <property type="term" value="F:ATP binding"/>
    <property type="evidence" value="ECO:0007669"/>
    <property type="project" value="UniProtKB-KW"/>
</dbReference>
<evidence type="ECO:0000313" key="4">
    <source>
        <dbReference type="Proteomes" id="UP000523431"/>
    </source>
</evidence>
<dbReference type="GO" id="GO:0009035">
    <property type="term" value="F:type I site-specific deoxyribonuclease activity"/>
    <property type="evidence" value="ECO:0007669"/>
    <property type="project" value="UniProtKB-EC"/>
</dbReference>
<dbReference type="InterPro" id="IPR040980">
    <property type="entry name" value="SWI2_SNF2"/>
</dbReference>
<dbReference type="PANTHER" id="PTHR42927:SF1">
    <property type="entry name" value="HELICASE SUPERFAMILY 1 AND 2 DOMAIN-CONTAINING PROTEIN"/>
    <property type="match status" value="1"/>
</dbReference>
<dbReference type="Proteomes" id="UP000557344">
    <property type="component" value="Unassembled WGS sequence"/>
</dbReference>
<gene>
    <name evidence="2" type="ORF">GGE46_006142</name>
    <name evidence="3" type="ORF">GGE57_006134</name>
</gene>
<dbReference type="Pfam" id="PF04313">
    <property type="entry name" value="HSDR_N"/>
    <property type="match status" value="1"/>
</dbReference>
<name>A0A7W7EHX7_RHIET</name>
<dbReference type="Gene3D" id="3.40.50.300">
    <property type="entry name" value="P-loop containing nucleotide triphosphate hydrolases"/>
    <property type="match status" value="2"/>
</dbReference>
<feature type="domain" description="Helicase ATP-binding" evidence="1">
    <location>
        <begin position="308"/>
        <end position="501"/>
    </location>
</feature>
<reference evidence="4 5" key="1">
    <citation type="submission" date="2020-08" db="EMBL/GenBank/DDBJ databases">
        <title>Genomic Encyclopedia of Type Strains, Phase IV (KMG-V): Genome sequencing to study the core and pangenomes of soil and plant-associated prokaryotes.</title>
        <authorList>
            <person name="Whitman W."/>
        </authorList>
    </citation>
    <scope>NUCLEOTIDE SEQUENCE [LARGE SCALE GENOMIC DNA]</scope>
    <source>
        <strain evidence="2 5">SEMIA 471</strain>
        <strain evidence="3 4">SEMIA 489</strain>
    </source>
</reference>
<evidence type="ECO:0000259" key="1">
    <source>
        <dbReference type="PROSITE" id="PS51192"/>
    </source>
</evidence>
<evidence type="ECO:0000313" key="5">
    <source>
        <dbReference type="Proteomes" id="UP000557344"/>
    </source>
</evidence>
<dbReference type="InterPro" id="IPR055180">
    <property type="entry name" value="HsdR_RecA-like_helicase_dom_2"/>
</dbReference>
<sequence length="1009" mass="114950">MNYEQPPISHPYAKGFSEDTVHREEVLEVHLCRALVEQQGYRARQSVEYDRASALDKILVLEFVRATQPEEWAKLEAHYSASAEDTFFKQLERALKDRGLLDVLRHGIKIVPGIKFALCYFRPASTLEPKRVAEYEANILSVMNQLEYSERNGNRLDVVLFLNGLPVATLEAKNLLTGSNFRHAEKQYRKDRSPAGEPLLTFKRGALVHFALDEDNVSMATRLQNGRTRFLPFNRGRDGGAGNSDVGGDFRVAYLYRSGAWGDAIFSRPVLLDIIGRFMHLDTSGKEEAMLFPRFQQLDAVRKLMSNAQAFGTGQNYLIQHSAGSGKSNTIGWLAHHAINLHDAQDRAVFNTVIIVTDRIVLDRQLQGTVSQFEQVQGIVRKIDGTSRQLKEAIANGVRIIVTTIQKFSTEHLREISGQSGRTFAVIVDEAHSSQSGATAQAMTDALTREANSSDDIEDIIAAYQKARGPQANISFFAFTATPRNVTLERFGTKGPDGLPYPFHLYSMRQAIEEGFILDVLQNYMTYKAYYELEKAIEDDPKLSGRHGQRKVARYANLHPTAIGQKVEIVVEHFRRHVAKLLDGQAKAMIVTSSRDHALRYYFGLRDYITQQGYTDLRTLVAFSGELAFNGERYTEADLNGFAETELPRRFDGLRPDGTAYPEQYQILIVAEKYQTGFDQPKLCAMYIDRKLANLQAVQTLSRLNRTRPGKDQTFILDFQNTIEDIQNAFRPYYEATALEAYSDPNLVYDLEGRLFKFGYLDKEEIERFSQIYFKGPLDGGDRARLEGLVRQAVARFEADDDEDRQEEFRQLLRSYMRFYSFISQVMKLEDTSLEKLSAYAAWLSRLLPSREIPPEIEITDDMLRLQKFKVEQKEQGNASLSAGDRTPLKPISEFGAKPYTEDEQKELSEIVKAFNERHGTQFTDADMIRFEAVNTEILGTDLSEMLRNNPPDVVYTAFAQAFFQGAIRMFQRDNEMRNIVLSDADARDKATRHFFNRALRQVRDHHAL</sequence>
<dbReference type="SUPFAM" id="SSF52540">
    <property type="entry name" value="P-loop containing nucleoside triphosphate hydrolases"/>
    <property type="match status" value="1"/>
</dbReference>
<proteinExistence type="predicted"/>
<dbReference type="EMBL" id="JACIID010000026">
    <property type="protein sequence ID" value="MBB4539341.1"/>
    <property type="molecule type" value="Genomic_DNA"/>
</dbReference>
<dbReference type="GO" id="GO:0003677">
    <property type="term" value="F:DNA binding"/>
    <property type="evidence" value="ECO:0007669"/>
    <property type="project" value="UniProtKB-KW"/>
</dbReference>
<dbReference type="InterPro" id="IPR007409">
    <property type="entry name" value="Restrct_endonuc_type1_HsdR_N"/>
</dbReference>
<dbReference type="GO" id="GO:0009307">
    <property type="term" value="P:DNA restriction-modification system"/>
    <property type="evidence" value="ECO:0007669"/>
    <property type="project" value="UniProtKB-KW"/>
</dbReference>
<comment type="caution">
    <text evidence="3">The sequence shown here is derived from an EMBL/GenBank/DDBJ whole genome shotgun (WGS) entry which is preliminary data.</text>
</comment>
<dbReference type="RefSeq" id="WP_183844567.1">
    <property type="nucleotide sequence ID" value="NZ_JACIHU010000026.1"/>
</dbReference>
<dbReference type="AlphaFoldDB" id="A0A7W7EHX7"/>
<dbReference type="InterPro" id="IPR027417">
    <property type="entry name" value="P-loop_NTPase"/>
</dbReference>
<dbReference type="PROSITE" id="PS51192">
    <property type="entry name" value="HELICASE_ATP_BIND_1"/>
    <property type="match status" value="1"/>
</dbReference>
<dbReference type="PANTHER" id="PTHR42927">
    <property type="entry name" value="HELICASE SUPERFAMILY 1 AND 2 DOMAIN-CONTAINING PROTEIN"/>
    <property type="match status" value="1"/>
</dbReference>
<dbReference type="EMBL" id="JACIHU010000026">
    <property type="protein sequence ID" value="MBB4483517.1"/>
    <property type="molecule type" value="Genomic_DNA"/>
</dbReference>
<accession>A0A7W7EHX7</accession>
<dbReference type="Gene3D" id="3.90.1570.50">
    <property type="match status" value="1"/>
</dbReference>
<organism evidence="3 4">
    <name type="scientific">Rhizobium etli</name>
    <dbReference type="NCBI Taxonomy" id="29449"/>
    <lineage>
        <taxon>Bacteria</taxon>
        <taxon>Pseudomonadati</taxon>
        <taxon>Pseudomonadota</taxon>
        <taxon>Alphaproteobacteria</taxon>
        <taxon>Hyphomicrobiales</taxon>
        <taxon>Rhizobiaceae</taxon>
        <taxon>Rhizobium/Agrobacterium group</taxon>
        <taxon>Rhizobium</taxon>
    </lineage>
</organism>
<keyword evidence="3" id="KW-0378">Hydrolase</keyword>
<protein>
    <submittedName>
        <fullName evidence="3">Type I restriction enzyme R subunit</fullName>
        <ecNumber evidence="3">3.1.21.3</ecNumber>
    </submittedName>
</protein>
<dbReference type="Pfam" id="PF18766">
    <property type="entry name" value="SWI2_SNF2"/>
    <property type="match status" value="1"/>
</dbReference>